<evidence type="ECO:0000256" key="1">
    <source>
        <dbReference type="SAM" id="Coils"/>
    </source>
</evidence>
<keyword evidence="7" id="KW-1185">Reference proteome</keyword>
<gene>
    <name evidence="6" type="ordered locus">Tcur_1764</name>
</gene>
<keyword evidence="3" id="KW-0812">Transmembrane</keyword>
<keyword evidence="3" id="KW-1133">Transmembrane helix</keyword>
<evidence type="ECO:0000313" key="6">
    <source>
        <dbReference type="EMBL" id="ACY97338.1"/>
    </source>
</evidence>
<organism evidence="6 7">
    <name type="scientific">Thermomonospora curvata (strain ATCC 19995 / DSM 43183 / JCM 3096 / KCTC 9072 / NBRC 15933 / NCIMB 10081 / Henssen B9)</name>
    <dbReference type="NCBI Taxonomy" id="471852"/>
    <lineage>
        <taxon>Bacteria</taxon>
        <taxon>Bacillati</taxon>
        <taxon>Actinomycetota</taxon>
        <taxon>Actinomycetes</taxon>
        <taxon>Streptosporangiales</taxon>
        <taxon>Thermomonosporaceae</taxon>
        <taxon>Thermomonospora</taxon>
    </lineage>
</organism>
<dbReference type="InterPro" id="IPR025645">
    <property type="entry name" value="DUF4349"/>
</dbReference>
<dbReference type="PROSITE" id="PS51257">
    <property type="entry name" value="PROKAR_LIPOPROTEIN"/>
    <property type="match status" value="1"/>
</dbReference>
<evidence type="ECO:0000256" key="4">
    <source>
        <dbReference type="SAM" id="SignalP"/>
    </source>
</evidence>
<dbReference type="eggNOG" id="COG3206">
    <property type="taxonomic scope" value="Bacteria"/>
</dbReference>
<keyword evidence="3" id="KW-0472">Membrane</keyword>
<protein>
    <recommendedName>
        <fullName evidence="5">DUF4349 domain-containing protein</fullName>
    </recommendedName>
</protein>
<feature type="chain" id="PRO_5038739196" description="DUF4349 domain-containing protein" evidence="4">
    <location>
        <begin position="22"/>
        <end position="300"/>
    </location>
</feature>
<proteinExistence type="predicted"/>
<feature type="domain" description="DUF4349" evidence="5">
    <location>
        <begin position="76"/>
        <end position="285"/>
    </location>
</feature>
<dbReference type="RefSeq" id="WP_012852122.1">
    <property type="nucleotide sequence ID" value="NC_013510.1"/>
</dbReference>
<keyword evidence="1" id="KW-0175">Coiled coil</keyword>
<evidence type="ECO:0000256" key="2">
    <source>
        <dbReference type="SAM" id="MobiDB-lite"/>
    </source>
</evidence>
<feature type="transmembrane region" description="Helical" evidence="3">
    <location>
        <begin position="261"/>
        <end position="287"/>
    </location>
</feature>
<dbReference type="EMBL" id="CP001738">
    <property type="protein sequence ID" value="ACY97338.1"/>
    <property type="molecule type" value="Genomic_DNA"/>
</dbReference>
<dbReference type="STRING" id="471852.Tcur_1764"/>
<accession>D1AC72</accession>
<dbReference type="Proteomes" id="UP000001918">
    <property type="component" value="Chromosome"/>
</dbReference>
<name>D1AC72_THECD</name>
<sequence>MPPKTVCAALLAAFLAGGVLTGCSQNTGHDAGPATAEGGGAPAQAQREDSREPEQGAAGGAGRQDGQQVKIAPDDRAVIHEAALRVQVDDAAGLERAAERAKQMVTEAGGHVHRESTSGDARRAELTFKIPVDRYPATLQRLAGELGRRLSLTQQAEDVTEEVADVDSRVRSAEATLASLRKLMQRANTVGEVISVEREIAQRQADLEALQARQKALRGRTAHATVTLTLVTPSPAETEKKTGPGGFLGGLRMGWTGLVTLATGVAVLAGLLLPFVPVIAVIAVVALGVRRRLRARRTGG</sequence>
<evidence type="ECO:0000259" key="5">
    <source>
        <dbReference type="Pfam" id="PF14257"/>
    </source>
</evidence>
<feature type="signal peptide" evidence="4">
    <location>
        <begin position="1"/>
        <end position="21"/>
    </location>
</feature>
<dbReference type="AlphaFoldDB" id="D1AC72"/>
<evidence type="ECO:0000313" key="7">
    <source>
        <dbReference type="Proteomes" id="UP000001918"/>
    </source>
</evidence>
<dbReference type="KEGG" id="tcu:Tcur_1764"/>
<keyword evidence="4" id="KW-0732">Signal</keyword>
<feature type="region of interest" description="Disordered" evidence="2">
    <location>
        <begin position="30"/>
        <end position="69"/>
    </location>
</feature>
<dbReference type="Pfam" id="PF14257">
    <property type="entry name" value="DUF4349"/>
    <property type="match status" value="1"/>
</dbReference>
<dbReference type="HOGENOM" id="CLU_046535_0_1_11"/>
<feature type="coiled-coil region" evidence="1">
    <location>
        <begin position="156"/>
        <end position="220"/>
    </location>
</feature>
<reference evidence="6 7" key="1">
    <citation type="journal article" date="2011" name="Stand. Genomic Sci.">
        <title>Complete genome sequence of Thermomonospora curvata type strain (B9).</title>
        <authorList>
            <person name="Chertkov O."/>
            <person name="Sikorski J."/>
            <person name="Nolan M."/>
            <person name="Lapidus A."/>
            <person name="Lucas S."/>
            <person name="Del Rio T.G."/>
            <person name="Tice H."/>
            <person name="Cheng J.F."/>
            <person name="Goodwin L."/>
            <person name="Pitluck S."/>
            <person name="Liolios K."/>
            <person name="Ivanova N."/>
            <person name="Mavromatis K."/>
            <person name="Mikhailova N."/>
            <person name="Ovchinnikova G."/>
            <person name="Pati A."/>
            <person name="Chen A."/>
            <person name="Palaniappan K."/>
            <person name="Djao O.D."/>
            <person name="Land M."/>
            <person name="Hauser L."/>
            <person name="Chang Y.J."/>
            <person name="Jeffries C.D."/>
            <person name="Brettin T."/>
            <person name="Han C."/>
            <person name="Detter J.C."/>
            <person name="Rohde M."/>
            <person name="Goker M."/>
            <person name="Woyke T."/>
            <person name="Bristow J."/>
            <person name="Eisen J.A."/>
            <person name="Markowitz V."/>
            <person name="Hugenholtz P."/>
            <person name="Klenk H.P."/>
            <person name="Kyrpides N.C."/>
        </authorList>
    </citation>
    <scope>NUCLEOTIDE SEQUENCE [LARGE SCALE GENOMIC DNA]</scope>
    <source>
        <strain evidence="7">ATCC 19995 / DSM 43183 / JCM 3096 / KCTC 9072 / NBRC 15933 / NCIMB 10081 / Henssen B9</strain>
    </source>
</reference>
<evidence type="ECO:0000256" key="3">
    <source>
        <dbReference type="SAM" id="Phobius"/>
    </source>
</evidence>